<evidence type="ECO:0008006" key="3">
    <source>
        <dbReference type="Google" id="ProtNLM"/>
    </source>
</evidence>
<dbReference type="Pfam" id="PF07370">
    <property type="entry name" value="DUF1489"/>
    <property type="match status" value="1"/>
</dbReference>
<evidence type="ECO:0000313" key="1">
    <source>
        <dbReference type="EMBL" id="CPR15772.1"/>
    </source>
</evidence>
<dbReference type="KEGG" id="fil:BN1229_v1_0496"/>
<dbReference type="InterPro" id="IPR008320">
    <property type="entry name" value="UCP032025"/>
</dbReference>
<dbReference type="AlphaFoldDB" id="A0A0D6JBU4"/>
<name>A0A0D6JBU4_9HYPH</name>
<dbReference type="EMBL" id="LN829119">
    <property type="protein sequence ID" value="CPR15772.1"/>
    <property type="molecule type" value="Genomic_DNA"/>
</dbReference>
<dbReference type="OrthoDB" id="9798292at2"/>
<evidence type="ECO:0000313" key="2">
    <source>
        <dbReference type="Proteomes" id="UP000033187"/>
    </source>
</evidence>
<organism evidence="1 2">
    <name type="scientific">Candidatus Filomicrobium marinum</name>
    <dbReference type="NCBI Taxonomy" id="1608628"/>
    <lineage>
        <taxon>Bacteria</taxon>
        <taxon>Pseudomonadati</taxon>
        <taxon>Pseudomonadota</taxon>
        <taxon>Alphaproteobacteria</taxon>
        <taxon>Hyphomicrobiales</taxon>
        <taxon>Hyphomicrobiaceae</taxon>
        <taxon>Filomicrobium</taxon>
    </lineage>
</organism>
<accession>A0A0D6JBU4</accession>
<gene>
    <name evidence="1" type="ORF">YBN1229_v1_0499</name>
</gene>
<reference evidence="2" key="1">
    <citation type="submission" date="2015-02" db="EMBL/GenBank/DDBJ databases">
        <authorList>
            <person name="Chooi Y.-H."/>
        </authorList>
    </citation>
    <scope>NUCLEOTIDE SEQUENCE [LARGE SCALE GENOMIC DNA]</scope>
    <source>
        <strain evidence="2">strain Y</strain>
    </source>
</reference>
<protein>
    <recommendedName>
        <fullName evidence="3">Lysophospholipase</fullName>
    </recommendedName>
</protein>
<proteinExistence type="predicted"/>
<sequence>MALHLVKLCVGAASIEDLVAWQSGRMAEMAAAGETPRIFHTTFQTPKRGDELLDGGSLYWVIKGLIQARQKLIALEEGAKADGSRCCHLILDQQIVPVRPVPRRAFQGWRYLSAADAPVDLSGAEGAGAAEMSAKMRRELAELCLI</sequence>
<dbReference type="RefSeq" id="WP_046476310.1">
    <property type="nucleotide sequence ID" value="NZ_LN829118.1"/>
</dbReference>
<keyword evidence="2" id="KW-1185">Reference proteome</keyword>
<dbReference type="Proteomes" id="UP000033187">
    <property type="component" value="Chromosome 1"/>
</dbReference>
<dbReference type="KEGG" id="fiy:BN1229_v1_0499"/>
<dbReference type="PIRSF" id="PIRSF032025">
    <property type="entry name" value="UCP032025"/>
    <property type="match status" value="1"/>
</dbReference>